<reference evidence="8 9" key="1">
    <citation type="submission" date="2018-01" db="EMBL/GenBank/DDBJ databases">
        <authorList>
            <person name="Gaut B.S."/>
            <person name="Morton B.R."/>
            <person name="Clegg M.T."/>
            <person name="Duvall M.R."/>
        </authorList>
    </citation>
    <scope>NUCLEOTIDE SEQUENCE [LARGE SCALE GENOMIC DNA]</scope>
    <source>
        <strain evidence="8 9">HR-AV</strain>
    </source>
</reference>
<sequence>MNKKLYIIYLFATSLIFSGGCKDFLEVAPQEGQVPSSEALKNEQDLTNLLNSCYDLLAGGDDKIYGGRLQVIQELLSDELRGDNLTGDFGEIYNRKSSIFGDYKTGMYENPYKVINRVNIVLEHLDLATTNGNSIEGQAKFLRALCHFEMVKLFAQPFGFTTDNSHLGVPLRSSSEPSTGTRPPVSDAYAFIIDDLKSAESLLPDDNGNYASIWAVKALLARVYFQMNDYANAYNYSNEVIESGNFTFDSDFATRFSPDGTPEAIFKLVNESNLNRFNELRNQFRSDGSSIPTLRISPSFFSTATSNPNDRRNIWYTEVQGFGVLTKYNSSVFELPVIHLTEMKLTRAESAGELNDAAKMAVGIQDINDILARAYGSTVPPLATNSSSALVITTARQQRILEMVGEGDRLTQIKRIGASGENVITRGAPWNCPGMVLQFPQAEIANSVDFPRNPEGGCN</sequence>
<evidence type="ECO:0008006" key="10">
    <source>
        <dbReference type="Google" id="ProtNLM"/>
    </source>
</evidence>
<keyword evidence="5" id="KW-0998">Cell outer membrane</keyword>
<evidence type="ECO:0000256" key="4">
    <source>
        <dbReference type="ARBA" id="ARBA00023136"/>
    </source>
</evidence>
<evidence type="ECO:0000313" key="9">
    <source>
        <dbReference type="Proteomes" id="UP000236893"/>
    </source>
</evidence>
<comment type="caution">
    <text evidence="8">The sequence shown here is derived from an EMBL/GenBank/DDBJ whole genome shotgun (WGS) entry which is preliminary data.</text>
</comment>
<protein>
    <recommendedName>
        <fullName evidence="10">RagB/SusD family nutrient uptake outer membrane protein</fullName>
    </recommendedName>
</protein>
<dbReference type="InterPro" id="IPR033985">
    <property type="entry name" value="SusD-like_N"/>
</dbReference>
<evidence type="ECO:0000256" key="5">
    <source>
        <dbReference type="ARBA" id="ARBA00023237"/>
    </source>
</evidence>
<gene>
    <name evidence="8" type="ORF">C3K47_06450</name>
</gene>
<organism evidence="8 9">
    <name type="scientific">Solitalea longa</name>
    <dbReference type="NCBI Taxonomy" id="2079460"/>
    <lineage>
        <taxon>Bacteria</taxon>
        <taxon>Pseudomonadati</taxon>
        <taxon>Bacteroidota</taxon>
        <taxon>Sphingobacteriia</taxon>
        <taxon>Sphingobacteriales</taxon>
        <taxon>Sphingobacteriaceae</taxon>
        <taxon>Solitalea</taxon>
    </lineage>
</organism>
<feature type="domain" description="SusD-like N-terminal" evidence="7">
    <location>
        <begin position="23"/>
        <end position="224"/>
    </location>
</feature>
<proteinExistence type="inferred from homology"/>
<dbReference type="Gene3D" id="1.25.40.390">
    <property type="match status" value="1"/>
</dbReference>
<keyword evidence="9" id="KW-1185">Reference proteome</keyword>
<dbReference type="Pfam" id="PF14322">
    <property type="entry name" value="SusD-like_3"/>
    <property type="match status" value="1"/>
</dbReference>
<evidence type="ECO:0000256" key="2">
    <source>
        <dbReference type="ARBA" id="ARBA00006275"/>
    </source>
</evidence>
<dbReference type="Pfam" id="PF07980">
    <property type="entry name" value="SusD_RagB"/>
    <property type="match status" value="1"/>
</dbReference>
<accession>A0A2S5A494</accession>
<dbReference type="GO" id="GO:0009279">
    <property type="term" value="C:cell outer membrane"/>
    <property type="evidence" value="ECO:0007669"/>
    <property type="project" value="UniProtKB-SubCell"/>
</dbReference>
<keyword evidence="3" id="KW-0732">Signal</keyword>
<name>A0A2S5A494_9SPHI</name>
<dbReference type="AlphaFoldDB" id="A0A2S5A494"/>
<evidence type="ECO:0000256" key="3">
    <source>
        <dbReference type="ARBA" id="ARBA00022729"/>
    </source>
</evidence>
<evidence type="ECO:0000256" key="1">
    <source>
        <dbReference type="ARBA" id="ARBA00004442"/>
    </source>
</evidence>
<dbReference type="InterPro" id="IPR011990">
    <property type="entry name" value="TPR-like_helical_dom_sf"/>
</dbReference>
<dbReference type="InterPro" id="IPR012944">
    <property type="entry name" value="SusD_RagB_dom"/>
</dbReference>
<dbReference type="RefSeq" id="WP_103788306.1">
    <property type="nucleotide sequence ID" value="NZ_PQVF01000004.1"/>
</dbReference>
<evidence type="ECO:0000259" key="7">
    <source>
        <dbReference type="Pfam" id="PF14322"/>
    </source>
</evidence>
<comment type="subcellular location">
    <subcellularLocation>
        <location evidence="1">Cell outer membrane</location>
    </subcellularLocation>
</comment>
<dbReference type="Proteomes" id="UP000236893">
    <property type="component" value="Unassembled WGS sequence"/>
</dbReference>
<dbReference type="EMBL" id="PQVF01000004">
    <property type="protein sequence ID" value="POY37398.1"/>
    <property type="molecule type" value="Genomic_DNA"/>
</dbReference>
<dbReference type="SUPFAM" id="SSF48452">
    <property type="entry name" value="TPR-like"/>
    <property type="match status" value="1"/>
</dbReference>
<evidence type="ECO:0000313" key="8">
    <source>
        <dbReference type="EMBL" id="POY37398.1"/>
    </source>
</evidence>
<dbReference type="OrthoDB" id="630434at2"/>
<feature type="domain" description="RagB/SusD" evidence="6">
    <location>
        <begin position="334"/>
        <end position="417"/>
    </location>
</feature>
<dbReference type="PROSITE" id="PS51257">
    <property type="entry name" value="PROKAR_LIPOPROTEIN"/>
    <property type="match status" value="1"/>
</dbReference>
<keyword evidence="4" id="KW-0472">Membrane</keyword>
<comment type="similarity">
    <text evidence="2">Belongs to the SusD family.</text>
</comment>
<evidence type="ECO:0000259" key="6">
    <source>
        <dbReference type="Pfam" id="PF07980"/>
    </source>
</evidence>